<keyword evidence="1" id="KW-0732">Signal</keyword>
<name>A0A8H3J740_9LECA</name>
<sequence length="483" mass="53974">MSSFKTAFVIYLFLVLTSTASPIYSNTEIDSVPSKVFQTLHGSRSQFTTSNTSGKVCRSSDRSCKLHRRNHDFYIWRARPLELIFPTYHAGPLLQEFYHAILAQANEQWSLQAPLPRFWIKYGDLELLFDSVGGPIPWSVVTRFAQKMLWATQLGWFGTYIIIYQNCAANQAVGVTLRIANNQLSLPQRHMSKSRTVQTARRNDLKKRSDLHLTSFKIHGEIVPLSVAAPSVKAFFDAVAAEASNAWTSRPEPALLTITQGPFQLTVSCLGANIPWPLLVFAAERFSALADRFWVNTFDAFYEDSEDSITVAFSLQLLQEAAGPGLMAISLPMRRTLRNRSLPAKPITPLGTRSPSTPMPPSIKVTSFTQIAALVPSAIAAAKLEDFYTIIALKIETGQLKPHIPSKTIAWSLWDFELIFSCDKIDVPLSFVQAFVIDMAELSSRQFTGFYEATVRGEGALNGLIFYVQMRLKGKGQQSPYLE</sequence>
<feature type="chain" id="PRO_5034088461" evidence="1">
    <location>
        <begin position="21"/>
        <end position="483"/>
    </location>
</feature>
<evidence type="ECO:0000313" key="3">
    <source>
        <dbReference type="Proteomes" id="UP000664203"/>
    </source>
</evidence>
<dbReference type="AlphaFoldDB" id="A0A8H3J740"/>
<evidence type="ECO:0000313" key="2">
    <source>
        <dbReference type="EMBL" id="CAF9941678.1"/>
    </source>
</evidence>
<proteinExistence type="predicted"/>
<evidence type="ECO:0000256" key="1">
    <source>
        <dbReference type="SAM" id="SignalP"/>
    </source>
</evidence>
<dbReference type="EMBL" id="CAJPDR010000676">
    <property type="protein sequence ID" value="CAF9941678.1"/>
    <property type="molecule type" value="Genomic_DNA"/>
</dbReference>
<organism evidence="2 3">
    <name type="scientific">Alectoria fallacina</name>
    <dbReference type="NCBI Taxonomy" id="1903189"/>
    <lineage>
        <taxon>Eukaryota</taxon>
        <taxon>Fungi</taxon>
        <taxon>Dikarya</taxon>
        <taxon>Ascomycota</taxon>
        <taxon>Pezizomycotina</taxon>
        <taxon>Lecanoromycetes</taxon>
        <taxon>OSLEUM clade</taxon>
        <taxon>Lecanoromycetidae</taxon>
        <taxon>Lecanorales</taxon>
        <taxon>Lecanorineae</taxon>
        <taxon>Parmeliaceae</taxon>
        <taxon>Alectoria</taxon>
    </lineage>
</organism>
<protein>
    <submittedName>
        <fullName evidence="2">Uncharacterized protein</fullName>
    </submittedName>
</protein>
<gene>
    <name evidence="2" type="ORF">ALECFALPRED_009261</name>
</gene>
<reference evidence="2" key="1">
    <citation type="submission" date="2021-03" db="EMBL/GenBank/DDBJ databases">
        <authorList>
            <person name="Tagirdzhanova G."/>
        </authorList>
    </citation>
    <scope>NUCLEOTIDE SEQUENCE</scope>
</reference>
<keyword evidence="3" id="KW-1185">Reference proteome</keyword>
<accession>A0A8H3J740</accession>
<dbReference type="OrthoDB" id="5424363at2759"/>
<dbReference type="Proteomes" id="UP000664203">
    <property type="component" value="Unassembled WGS sequence"/>
</dbReference>
<comment type="caution">
    <text evidence="2">The sequence shown here is derived from an EMBL/GenBank/DDBJ whole genome shotgun (WGS) entry which is preliminary data.</text>
</comment>
<feature type="signal peptide" evidence="1">
    <location>
        <begin position="1"/>
        <end position="20"/>
    </location>
</feature>